<feature type="transmembrane region" description="Helical" evidence="1">
    <location>
        <begin position="55"/>
        <end position="77"/>
    </location>
</feature>
<evidence type="ECO:0000256" key="1">
    <source>
        <dbReference type="SAM" id="Phobius"/>
    </source>
</evidence>
<feature type="transmembrane region" description="Helical" evidence="1">
    <location>
        <begin position="179"/>
        <end position="201"/>
    </location>
</feature>
<feature type="transmembrane region" description="Helical" evidence="1">
    <location>
        <begin position="145"/>
        <end position="167"/>
    </location>
</feature>
<feature type="transmembrane region" description="Helical" evidence="1">
    <location>
        <begin position="207"/>
        <end position="227"/>
    </location>
</feature>
<gene>
    <name evidence="2" type="primary">yesL</name>
    <name evidence="2" type="ORF">J40TS1_10370</name>
</gene>
<dbReference type="RefSeq" id="WP_213513608.1">
    <property type="nucleotide sequence ID" value="NZ_BOSE01000001.1"/>
</dbReference>
<evidence type="ECO:0000313" key="2">
    <source>
        <dbReference type="EMBL" id="GIP15395.1"/>
    </source>
</evidence>
<dbReference type="AlphaFoldDB" id="A0A920CWM2"/>
<protein>
    <recommendedName>
        <fullName evidence="4">DUF624 domain-containing protein</fullName>
    </recommendedName>
</protein>
<name>A0A920CWM2_9BACL</name>
<keyword evidence="1" id="KW-1133">Transmembrane helix</keyword>
<dbReference type="Pfam" id="PF04854">
    <property type="entry name" value="DUF624"/>
    <property type="match status" value="1"/>
</dbReference>
<comment type="caution">
    <text evidence="2">The sequence shown here is derived from an EMBL/GenBank/DDBJ whole genome shotgun (WGS) entry which is preliminary data.</text>
</comment>
<reference evidence="2" key="1">
    <citation type="submission" date="2021-03" db="EMBL/GenBank/DDBJ databases">
        <title>Antimicrobial resistance genes in bacteria isolated from Japanese honey, and their potential for conferring macrolide and lincosamide resistance in the American foulbrood pathogen Paenibacillus larvae.</title>
        <authorList>
            <person name="Okamoto M."/>
            <person name="Kumagai M."/>
            <person name="Kanamori H."/>
            <person name="Takamatsu D."/>
        </authorList>
    </citation>
    <scope>NUCLEOTIDE SEQUENCE</scope>
    <source>
        <strain evidence="2">J40TS1</strain>
    </source>
</reference>
<evidence type="ECO:0008006" key="4">
    <source>
        <dbReference type="Google" id="ProtNLM"/>
    </source>
</evidence>
<feature type="transmembrane region" description="Helical" evidence="1">
    <location>
        <begin position="21"/>
        <end position="43"/>
    </location>
</feature>
<keyword evidence="1" id="KW-0472">Membrane</keyword>
<dbReference type="InterPro" id="IPR006938">
    <property type="entry name" value="DUF624"/>
</dbReference>
<organism evidence="2 3">
    <name type="scientific">Paenibacillus montaniterrae</name>
    <dbReference type="NCBI Taxonomy" id="429341"/>
    <lineage>
        <taxon>Bacteria</taxon>
        <taxon>Bacillati</taxon>
        <taxon>Bacillota</taxon>
        <taxon>Bacilli</taxon>
        <taxon>Bacillales</taxon>
        <taxon>Paenibacillaceae</taxon>
        <taxon>Paenibacillus</taxon>
    </lineage>
</organism>
<dbReference type="Proteomes" id="UP000683139">
    <property type="component" value="Unassembled WGS sequence"/>
</dbReference>
<proteinExistence type="predicted"/>
<sequence>MEPRGVMGGIYRLTEWIMRLSVINLLWILCGAPFFYFIFVSFLTLLNGSVQEEDLLGFVQTACLTLGVLAPFTFFPSTAAMFTVARKWVTGEADVPLFKTFFKGYKDNFKQSMLGGIIYTVLIVVLIVDYYFFIGSENGRILSGIFIGLIVLALVSLLNFFSMLVHYHMKTLQLIKNSLLITIGKPLRSITAAVLVAFILFLSFTQFTWLLLFFTGSMIAAVAYWNFNLIYMKLQQQIEDMKKNEEEEVEIAAEMDREDLVKSDYKETK</sequence>
<evidence type="ECO:0000313" key="3">
    <source>
        <dbReference type="Proteomes" id="UP000683139"/>
    </source>
</evidence>
<feature type="transmembrane region" description="Helical" evidence="1">
    <location>
        <begin position="113"/>
        <end position="133"/>
    </location>
</feature>
<keyword evidence="3" id="KW-1185">Reference proteome</keyword>
<accession>A0A920CWM2</accession>
<dbReference type="EMBL" id="BOSE01000001">
    <property type="protein sequence ID" value="GIP15395.1"/>
    <property type="molecule type" value="Genomic_DNA"/>
</dbReference>
<keyword evidence="1" id="KW-0812">Transmembrane</keyword>